<evidence type="ECO:0000256" key="4">
    <source>
        <dbReference type="ARBA" id="ARBA00022989"/>
    </source>
</evidence>
<evidence type="ECO:0000313" key="10">
    <source>
        <dbReference type="Proteomes" id="UP001171299"/>
    </source>
</evidence>
<protein>
    <submittedName>
        <fullName evidence="7">Prepilin peptidase-dependent protein</fullName>
    </submittedName>
    <submittedName>
        <fullName evidence="8">Prepilin-type cleavage/methylation domain-containing protein</fullName>
    </submittedName>
</protein>
<dbReference type="InterPro" id="IPR016419">
    <property type="entry name" value="Prepilin_Pept-dep_B_prd"/>
</dbReference>
<evidence type="ECO:0000256" key="2">
    <source>
        <dbReference type="ARBA" id="ARBA00022481"/>
    </source>
</evidence>
<dbReference type="PIRSF" id="PIRSF004525">
    <property type="entry name" value="Pilin_peptidase-dep_B_prd"/>
    <property type="match status" value="1"/>
</dbReference>
<evidence type="ECO:0000256" key="1">
    <source>
        <dbReference type="ARBA" id="ARBA00004167"/>
    </source>
</evidence>
<evidence type="ECO:0000256" key="3">
    <source>
        <dbReference type="ARBA" id="ARBA00022692"/>
    </source>
</evidence>
<dbReference type="GO" id="GO:0015628">
    <property type="term" value="P:protein secretion by the type II secretion system"/>
    <property type="evidence" value="ECO:0007669"/>
    <property type="project" value="TreeGrafter"/>
</dbReference>
<comment type="subcellular location">
    <subcellularLocation>
        <location evidence="1">Membrane</location>
        <topology evidence="1">Single-pass membrane protein</topology>
    </subcellularLocation>
</comment>
<dbReference type="InterPro" id="IPR012902">
    <property type="entry name" value="N_methyl_site"/>
</dbReference>
<name>A0AAP9KPS3_9GAMM</name>
<keyword evidence="5 6" id="KW-0472">Membrane</keyword>
<evidence type="ECO:0000256" key="5">
    <source>
        <dbReference type="ARBA" id="ARBA00023136"/>
    </source>
</evidence>
<gene>
    <name evidence="8" type="ORF">CTZ24_12830</name>
    <name evidence="7" type="ORF">Q3404_13675</name>
</gene>
<reference evidence="9" key="1">
    <citation type="submission" date="2017-11" db="EMBL/GenBank/DDBJ databases">
        <title>Genome sequence of Pantoea sp. MSR2.</title>
        <authorList>
            <person name="Nascimento F.X."/>
        </authorList>
    </citation>
    <scope>NUCLEOTIDE SEQUENCE [LARGE SCALE GENOMIC DNA]</scope>
    <source>
        <strain evidence="9">MSR2</strain>
    </source>
</reference>
<dbReference type="Proteomes" id="UP000424872">
    <property type="component" value="Chromosome"/>
</dbReference>
<keyword evidence="10" id="KW-1185">Reference proteome</keyword>
<dbReference type="EMBL" id="CP024636">
    <property type="protein sequence ID" value="QGR07255.1"/>
    <property type="molecule type" value="Genomic_DNA"/>
</dbReference>
<evidence type="ECO:0000313" key="7">
    <source>
        <dbReference type="EMBL" id="MDO6407619.1"/>
    </source>
</evidence>
<reference evidence="7" key="3">
    <citation type="submission" date="2023-07" db="EMBL/GenBank/DDBJ databases">
        <title>The extreme plant-growth-promoting properties of Pantoea phytobeneficialis PF55 revealed by functional and genomic analysis.</title>
        <authorList>
            <person name="Nascimento F.X."/>
            <person name="Marcio R.J."/>
        </authorList>
    </citation>
    <scope>NUCLEOTIDE SEQUENCE</scope>
    <source>
        <strain evidence="7">PF55</strain>
    </source>
</reference>
<dbReference type="InterPro" id="IPR051621">
    <property type="entry name" value="T2SS_protein_J"/>
</dbReference>
<dbReference type="PROSITE" id="PS00409">
    <property type="entry name" value="PROKAR_NTER_METHYL"/>
    <property type="match status" value="1"/>
</dbReference>
<evidence type="ECO:0000313" key="9">
    <source>
        <dbReference type="Proteomes" id="UP000424872"/>
    </source>
</evidence>
<organism evidence="8 9">
    <name type="scientific">Pantoea phytobeneficialis</name>
    <dbReference type="NCBI Taxonomy" id="2052056"/>
    <lineage>
        <taxon>Bacteria</taxon>
        <taxon>Pseudomonadati</taxon>
        <taxon>Pseudomonadota</taxon>
        <taxon>Gammaproteobacteria</taxon>
        <taxon>Enterobacterales</taxon>
        <taxon>Erwiniaceae</taxon>
        <taxon>Pantoea</taxon>
    </lineage>
</organism>
<dbReference type="PANTHER" id="PTHR39583:SF3">
    <property type="entry name" value="PREPILIN PEPTIDASE-DEPENDENT PROTEIN B"/>
    <property type="match status" value="1"/>
</dbReference>
<sequence>MRINQAGFSLLEMLMAMAVGAVLMVSAGRFLPLLLAENLRLLQRVQLQQELQQITQTLQKALRRAGYCNGECSGPPLTIRENGSCVLLRWDENSNGRWEGVGHSDSDFYGYRLRSGQLEMQRGVDDCNGNGWERLTDPEFLAVEQFRVEREARRLMVQLTGKVAEQSLTQESWVTGENL</sequence>
<proteinExistence type="predicted"/>
<evidence type="ECO:0000313" key="8">
    <source>
        <dbReference type="EMBL" id="QGR07255.1"/>
    </source>
</evidence>
<evidence type="ECO:0000256" key="6">
    <source>
        <dbReference type="SAM" id="Phobius"/>
    </source>
</evidence>
<dbReference type="PANTHER" id="PTHR39583">
    <property type="entry name" value="TYPE II SECRETION SYSTEM PROTEIN J-RELATED"/>
    <property type="match status" value="1"/>
</dbReference>
<dbReference type="GO" id="GO:0016020">
    <property type="term" value="C:membrane"/>
    <property type="evidence" value="ECO:0007669"/>
    <property type="project" value="UniProtKB-SubCell"/>
</dbReference>
<dbReference type="Proteomes" id="UP001171299">
    <property type="component" value="Unassembled WGS sequence"/>
</dbReference>
<reference evidence="8" key="2">
    <citation type="journal article" date="2020" name="Environ. Microbiol.">
        <title>The extreme plant-growth-promoting properties of Pantoea phytobeneficialis MSR2 revealed by functional and genomic analysis.</title>
        <authorList>
            <person name="Nascimento F.X."/>
            <person name="Hernandez A.G."/>
            <person name="Glick B.R."/>
            <person name="Rossi M.J."/>
        </authorList>
    </citation>
    <scope>NUCLEOTIDE SEQUENCE</scope>
    <source>
        <strain evidence="8">MSR2</strain>
    </source>
</reference>
<dbReference type="Pfam" id="PF07963">
    <property type="entry name" value="N_methyl"/>
    <property type="match status" value="1"/>
</dbReference>
<keyword evidence="4 6" id="KW-1133">Transmembrane helix</keyword>
<dbReference type="NCBIfam" id="NF007848">
    <property type="entry name" value="PRK10557.1"/>
    <property type="match status" value="1"/>
</dbReference>
<dbReference type="AlphaFoldDB" id="A0AAP9KPS3"/>
<keyword evidence="3 6" id="KW-0812">Transmembrane</keyword>
<keyword evidence="2" id="KW-0488">Methylation</keyword>
<accession>A0AAP9KPS3</accession>
<dbReference type="NCBIfam" id="TIGR02532">
    <property type="entry name" value="IV_pilin_GFxxxE"/>
    <property type="match status" value="1"/>
</dbReference>
<dbReference type="RefSeq" id="WP_208723709.1">
    <property type="nucleotide sequence ID" value="NZ_CP024636.1"/>
</dbReference>
<feature type="transmembrane region" description="Helical" evidence="6">
    <location>
        <begin position="14"/>
        <end position="36"/>
    </location>
</feature>
<dbReference type="EMBL" id="JAUOOM010000012">
    <property type="protein sequence ID" value="MDO6407619.1"/>
    <property type="molecule type" value="Genomic_DNA"/>
</dbReference>
<dbReference type="KEGG" id="ppho:CTZ24_12830"/>